<accession>A0A1L3J994</accession>
<gene>
    <name evidence="2" type="ORF">LPB140_01260</name>
</gene>
<dbReference type="GO" id="GO:0016491">
    <property type="term" value="F:oxidoreductase activity"/>
    <property type="evidence" value="ECO:0007669"/>
    <property type="project" value="InterPro"/>
</dbReference>
<evidence type="ECO:0000313" key="3">
    <source>
        <dbReference type="Proteomes" id="UP000242561"/>
    </source>
</evidence>
<dbReference type="Pfam" id="PF03358">
    <property type="entry name" value="FMN_red"/>
    <property type="match status" value="1"/>
</dbReference>
<name>A0A1L3J994_9SPHN</name>
<dbReference type="InterPro" id="IPR029039">
    <property type="entry name" value="Flavoprotein-like_sf"/>
</dbReference>
<sequence>MTIKIVAIGGTVNPNSSTEQALVFTANVARDMGCEISVFGGEYLMALPHYGGPDSDLDRGKEMAEAVRAAHGVILASPGYHGSISGLVKNGLDYLELLSKDDRVYLDGRAVGMIATAFGHQAAMSSLQSLRTITHALRGWPTPMGAAIKTSHGLFTPDGGCSDEIIAAQLTLVGQQVAEGARKLSKL</sequence>
<reference evidence="2 3" key="1">
    <citation type="submission" date="2016-11" db="EMBL/GenBank/DDBJ databases">
        <title>Sphingorhabdus sp. LPB0140, isolated from marine environment.</title>
        <authorList>
            <person name="Kim E."/>
            <person name="Yi H."/>
        </authorList>
    </citation>
    <scope>NUCLEOTIDE SEQUENCE [LARGE SCALE GENOMIC DNA]</scope>
    <source>
        <strain evidence="2 3">LPB0140</strain>
    </source>
</reference>
<dbReference type="STRING" id="1913578.LPB140_01260"/>
<dbReference type="GO" id="GO:0005829">
    <property type="term" value="C:cytosol"/>
    <property type="evidence" value="ECO:0007669"/>
    <property type="project" value="TreeGrafter"/>
</dbReference>
<keyword evidence="3" id="KW-1185">Reference proteome</keyword>
<dbReference type="InterPro" id="IPR050712">
    <property type="entry name" value="NAD(P)H-dep_reductase"/>
</dbReference>
<dbReference type="Proteomes" id="UP000242561">
    <property type="component" value="Chromosome"/>
</dbReference>
<organism evidence="2 3">
    <name type="scientific">Sphingorhabdus lutea</name>
    <dbReference type="NCBI Taxonomy" id="1913578"/>
    <lineage>
        <taxon>Bacteria</taxon>
        <taxon>Pseudomonadati</taxon>
        <taxon>Pseudomonadota</taxon>
        <taxon>Alphaproteobacteria</taxon>
        <taxon>Sphingomonadales</taxon>
        <taxon>Sphingomonadaceae</taxon>
        <taxon>Sphingorhabdus</taxon>
    </lineage>
</organism>
<dbReference type="InterPro" id="IPR005025">
    <property type="entry name" value="FMN_Rdtase-like_dom"/>
</dbReference>
<evidence type="ECO:0000259" key="1">
    <source>
        <dbReference type="Pfam" id="PF03358"/>
    </source>
</evidence>
<protein>
    <submittedName>
        <fullName evidence="2">FMN reductase</fullName>
    </submittedName>
</protein>
<feature type="domain" description="NADPH-dependent FMN reductase-like" evidence="1">
    <location>
        <begin position="3"/>
        <end position="145"/>
    </location>
</feature>
<dbReference type="EMBL" id="CP018154">
    <property type="protein sequence ID" value="APG61688.1"/>
    <property type="molecule type" value="Genomic_DNA"/>
</dbReference>
<evidence type="ECO:0000313" key="2">
    <source>
        <dbReference type="EMBL" id="APG61688.1"/>
    </source>
</evidence>
<dbReference type="AlphaFoldDB" id="A0A1L3J994"/>
<dbReference type="RefSeq" id="WP_072558334.1">
    <property type="nucleotide sequence ID" value="NZ_CP018154.1"/>
</dbReference>
<dbReference type="SUPFAM" id="SSF52218">
    <property type="entry name" value="Flavoproteins"/>
    <property type="match status" value="1"/>
</dbReference>
<dbReference type="Gene3D" id="3.40.50.360">
    <property type="match status" value="1"/>
</dbReference>
<proteinExistence type="predicted"/>
<dbReference type="KEGG" id="sphl:LPB140_01260"/>
<dbReference type="PANTHER" id="PTHR30543">
    <property type="entry name" value="CHROMATE REDUCTASE"/>
    <property type="match status" value="1"/>
</dbReference>
<dbReference type="PANTHER" id="PTHR30543:SF21">
    <property type="entry name" value="NAD(P)H-DEPENDENT FMN REDUCTASE LOT6"/>
    <property type="match status" value="1"/>
</dbReference>
<dbReference type="OrthoDB" id="9812295at2"/>
<dbReference type="GO" id="GO:0010181">
    <property type="term" value="F:FMN binding"/>
    <property type="evidence" value="ECO:0007669"/>
    <property type="project" value="TreeGrafter"/>
</dbReference>